<dbReference type="PANTHER" id="PTHR16222">
    <property type="entry name" value="ADP-RIBOSYLGLYCOHYDROLASE"/>
    <property type="match status" value="1"/>
</dbReference>
<keyword evidence="3" id="KW-1185">Reference proteome</keyword>
<dbReference type="OrthoDB" id="2021138at2759"/>
<feature type="binding site" evidence="1">
    <location>
        <position position="453"/>
    </location>
    <ligand>
        <name>Mg(2+)</name>
        <dbReference type="ChEBI" id="CHEBI:18420"/>
        <label>1</label>
    </ligand>
</feature>
<gene>
    <name evidence="2" type="primary">tri1</name>
    <name evidence="2" type="ORF">SPIL2461_LOCUS9408</name>
</gene>
<dbReference type="Proteomes" id="UP000649617">
    <property type="component" value="Unassembled WGS sequence"/>
</dbReference>
<dbReference type="AlphaFoldDB" id="A0A812QGR7"/>
<dbReference type="PANTHER" id="PTHR16222:SF12">
    <property type="entry name" value="ADP-RIBOSYLGLYCOHYDROLASE-RELATED"/>
    <property type="match status" value="1"/>
</dbReference>
<evidence type="ECO:0000313" key="3">
    <source>
        <dbReference type="Proteomes" id="UP000649617"/>
    </source>
</evidence>
<keyword evidence="1" id="KW-0460">Magnesium</keyword>
<dbReference type="InterPro" id="IPR036705">
    <property type="entry name" value="Ribosyl_crysJ1_sf"/>
</dbReference>
<accession>A0A812QGR7</accession>
<dbReference type="SUPFAM" id="SSF101478">
    <property type="entry name" value="ADP-ribosylglycohydrolase"/>
    <property type="match status" value="1"/>
</dbReference>
<feature type="binding site" evidence="1">
    <location>
        <position position="454"/>
    </location>
    <ligand>
        <name>Mg(2+)</name>
        <dbReference type="ChEBI" id="CHEBI:18420"/>
        <label>1</label>
    </ligand>
</feature>
<dbReference type="Pfam" id="PF03747">
    <property type="entry name" value="ADP_ribosyl_GH"/>
    <property type="match status" value="1"/>
</dbReference>
<keyword evidence="1" id="KW-0479">Metal-binding</keyword>
<reference evidence="2" key="1">
    <citation type="submission" date="2021-02" db="EMBL/GenBank/DDBJ databases">
        <authorList>
            <person name="Dougan E. K."/>
            <person name="Rhodes N."/>
            <person name="Thang M."/>
            <person name="Chan C."/>
        </authorList>
    </citation>
    <scope>NUCLEOTIDE SEQUENCE</scope>
</reference>
<evidence type="ECO:0000313" key="2">
    <source>
        <dbReference type="EMBL" id="CAE7384749.1"/>
    </source>
</evidence>
<comment type="cofactor">
    <cofactor evidence="1">
        <name>Mg(2+)</name>
        <dbReference type="ChEBI" id="CHEBI:18420"/>
    </cofactor>
    <text evidence="1">Binds 2 magnesium ions per subunit.</text>
</comment>
<evidence type="ECO:0000256" key="1">
    <source>
        <dbReference type="PIRSR" id="PIRSR605502-1"/>
    </source>
</evidence>
<feature type="binding site" evidence="1">
    <location>
        <position position="451"/>
    </location>
    <ligand>
        <name>Mg(2+)</name>
        <dbReference type="ChEBI" id="CHEBI:18420"/>
        <label>1</label>
    </ligand>
</feature>
<dbReference type="EMBL" id="CAJNIZ010016336">
    <property type="protein sequence ID" value="CAE7384749.1"/>
    <property type="molecule type" value="Genomic_DNA"/>
</dbReference>
<dbReference type="Gene3D" id="1.10.4080.10">
    <property type="entry name" value="ADP-ribosylation/Crystallin J1"/>
    <property type="match status" value="1"/>
</dbReference>
<sequence length="487" mass="53773">MLLWVSCISVAADEAGICRMVRFNKLLSAVMSIRFPGWANMTGCGKKCGTRGALVFLIHYFPDDKRELRRLPRACARRLDAVFHLVDALAKLDRSLDAELVRIQQDFAEEDLNGYTILQALSPENKKALVEKCAPVALLNQAMGALCGMAVGDALGHPFEYITVTDTPGTSYFDLATLEFHGEFNKFGCKRGQWTDDASMGLCMADSFIMRQAFDGSDLRRRFWCWWFRGYNNAFRKDLERESRKSIGLGGNTQKSLEPLVDCSDAGVPPEYESASEDAGNGSLMRLAAVPIFFHTLPLEELYSLARKSSLTTHPGFVAAEACAFLAHLVRQAMRLPPGSVTAKEFLDSASEEFYATSGLATQSGPGFDEMQWLVSSKPTRDTERCWNWKNATLDIAGTLAARGWSYNGYPVSADYFGSYSLDGLAGALWAMYHTRSFDEALSRAVNLNGDADSFGSITGQIAGAFYGYSAINRQFVEWLCRSGSSM</sequence>
<organism evidence="2 3">
    <name type="scientific">Symbiodinium pilosum</name>
    <name type="common">Dinoflagellate</name>
    <dbReference type="NCBI Taxonomy" id="2952"/>
    <lineage>
        <taxon>Eukaryota</taxon>
        <taxon>Sar</taxon>
        <taxon>Alveolata</taxon>
        <taxon>Dinophyceae</taxon>
        <taxon>Suessiales</taxon>
        <taxon>Symbiodiniaceae</taxon>
        <taxon>Symbiodinium</taxon>
    </lineage>
</organism>
<comment type="caution">
    <text evidence="2">The sequence shown here is derived from an EMBL/GenBank/DDBJ whole genome shotgun (WGS) entry which is preliminary data.</text>
</comment>
<dbReference type="InterPro" id="IPR050792">
    <property type="entry name" value="ADP-ribosylglycohydrolase"/>
</dbReference>
<dbReference type="GO" id="GO:0046872">
    <property type="term" value="F:metal ion binding"/>
    <property type="evidence" value="ECO:0007669"/>
    <property type="project" value="UniProtKB-KW"/>
</dbReference>
<proteinExistence type="predicted"/>
<protein>
    <submittedName>
        <fullName evidence="2">Tri1 protein</fullName>
    </submittedName>
</protein>
<feature type="binding site" evidence="1">
    <location>
        <position position="195"/>
    </location>
    <ligand>
        <name>Mg(2+)</name>
        <dbReference type="ChEBI" id="CHEBI:18420"/>
        <label>1</label>
    </ligand>
</feature>
<name>A0A812QGR7_SYMPI</name>
<dbReference type="InterPro" id="IPR005502">
    <property type="entry name" value="Ribosyl_crysJ1"/>
</dbReference>
<feature type="binding site" evidence="1">
    <location>
        <position position="196"/>
    </location>
    <ligand>
        <name>Mg(2+)</name>
        <dbReference type="ChEBI" id="CHEBI:18420"/>
        <label>1</label>
    </ligand>
</feature>
<feature type="binding site" evidence="1">
    <location>
        <position position="197"/>
    </location>
    <ligand>
        <name>Mg(2+)</name>
        <dbReference type="ChEBI" id="CHEBI:18420"/>
        <label>1</label>
    </ligand>
</feature>